<dbReference type="STRING" id="1650663.GCA_001486665_02537"/>
<dbReference type="RefSeq" id="WP_058965520.1">
    <property type="nucleotide sequence ID" value="NZ_CABKVM010000018.1"/>
</dbReference>
<dbReference type="EMBL" id="SLUM01000013">
    <property type="protein sequence ID" value="TCL56360.1"/>
    <property type="molecule type" value="Genomic_DNA"/>
</dbReference>
<gene>
    <name evidence="2" type="ORF">EDD77_11318</name>
</gene>
<dbReference type="InterPro" id="IPR036390">
    <property type="entry name" value="WH_DNA-bd_sf"/>
</dbReference>
<dbReference type="AlphaFoldDB" id="A0A4R1QXV3"/>
<dbReference type="InterPro" id="IPR051534">
    <property type="entry name" value="CBASS_pafABC_assoc_protein"/>
</dbReference>
<sequence>MENGTKLRILYLYQHLVQHTDAEHTLSTAELMKILKEEYSLQVSRNTISNDLTMLHDCGLHIEHYESTQNKYYYDGHIYELPELKILVDAISSSKFITQRKSDELITKLLTLTNAQNAAKLRRHIYVVGRAKSDNENGYYIVDSINTAIDTKRKISFRYTDFDVTKQRYISNDGKPYTVSPYTLIWDGDYYCMRGFCDERQEMRNFRLDRIAEQPSILNQIAVMPPEEYNPADYSKHVFRMYDTDKPITVQLYCHVSVMKYLIDNFGDDFAVEAVDDEHFKATVSVCASTTFYCWVFGFNGKIKISEPSMIKLGYKEMLQSALAEM</sequence>
<organism evidence="2 3">
    <name type="scientific">Allofournierella massiliensis</name>
    <dbReference type="NCBI Taxonomy" id="1650663"/>
    <lineage>
        <taxon>Bacteria</taxon>
        <taxon>Bacillati</taxon>
        <taxon>Bacillota</taxon>
        <taxon>Clostridia</taxon>
        <taxon>Eubacteriales</taxon>
        <taxon>Oscillospiraceae</taxon>
        <taxon>Allofournierella</taxon>
    </lineage>
</organism>
<dbReference type="PANTHER" id="PTHR34580:SF1">
    <property type="entry name" value="PROTEIN PAFC"/>
    <property type="match status" value="1"/>
</dbReference>
<accession>A0A4R1QXV3</accession>
<comment type="caution">
    <text evidence="2">The sequence shown here is derived from an EMBL/GenBank/DDBJ whole genome shotgun (WGS) entry which is preliminary data.</text>
</comment>
<dbReference type="GO" id="GO:0003677">
    <property type="term" value="F:DNA binding"/>
    <property type="evidence" value="ECO:0007669"/>
    <property type="project" value="UniProtKB-KW"/>
</dbReference>
<reference evidence="2 3" key="1">
    <citation type="submission" date="2019-03" db="EMBL/GenBank/DDBJ databases">
        <title>Genomic Encyclopedia of Type Strains, Phase IV (KMG-IV): sequencing the most valuable type-strain genomes for metagenomic binning, comparative biology and taxonomic classification.</title>
        <authorList>
            <person name="Goeker M."/>
        </authorList>
    </citation>
    <scope>NUCLEOTIDE SEQUENCE [LARGE SCALE GENOMIC DNA]</scope>
    <source>
        <strain evidence="2 3">DSM 100451</strain>
    </source>
</reference>
<dbReference type="PANTHER" id="PTHR34580">
    <property type="match status" value="1"/>
</dbReference>
<dbReference type="PROSITE" id="PS52050">
    <property type="entry name" value="WYL"/>
    <property type="match status" value="1"/>
</dbReference>
<dbReference type="Proteomes" id="UP000295184">
    <property type="component" value="Unassembled WGS sequence"/>
</dbReference>
<evidence type="ECO:0000313" key="2">
    <source>
        <dbReference type="EMBL" id="TCL56360.1"/>
    </source>
</evidence>
<evidence type="ECO:0000259" key="1">
    <source>
        <dbReference type="Pfam" id="PF13280"/>
    </source>
</evidence>
<feature type="domain" description="WYL" evidence="1">
    <location>
        <begin position="142"/>
        <end position="212"/>
    </location>
</feature>
<proteinExistence type="predicted"/>
<dbReference type="Pfam" id="PF13280">
    <property type="entry name" value="WYL"/>
    <property type="match status" value="1"/>
</dbReference>
<dbReference type="OrthoDB" id="9772503at2"/>
<name>A0A4R1QXV3_9FIRM</name>
<dbReference type="SUPFAM" id="SSF46785">
    <property type="entry name" value="Winged helix' DNA-binding domain"/>
    <property type="match status" value="1"/>
</dbReference>
<evidence type="ECO:0000313" key="3">
    <source>
        <dbReference type="Proteomes" id="UP000295184"/>
    </source>
</evidence>
<keyword evidence="2" id="KW-0238">DNA-binding</keyword>
<protein>
    <submittedName>
        <fullName evidence="2">Putative DNA-binding transcriptional regulator YafY</fullName>
    </submittedName>
</protein>
<dbReference type="InterPro" id="IPR026881">
    <property type="entry name" value="WYL_dom"/>
</dbReference>